<evidence type="ECO:0000256" key="1">
    <source>
        <dbReference type="SAM" id="Phobius"/>
    </source>
</evidence>
<evidence type="ECO:0000313" key="2">
    <source>
        <dbReference type="EMBL" id="MCA9383409.1"/>
    </source>
</evidence>
<keyword evidence="1" id="KW-0472">Membrane</keyword>
<reference evidence="2" key="1">
    <citation type="submission" date="2020-04" db="EMBL/GenBank/DDBJ databases">
        <authorList>
            <person name="Zhang T."/>
        </authorList>
    </citation>
    <scope>NUCLEOTIDE SEQUENCE</scope>
    <source>
        <strain evidence="2">HKST-UBA14</strain>
    </source>
</reference>
<keyword evidence="1" id="KW-0812">Transmembrane</keyword>
<sequence length="125" mass="14438">MSKQVRNPQIYKSYGRLNVGDQIEFNGRLKRIRKIQDHPMQVESLQITFWGGGTLIMAKSMSYTYGQEKIKQSAPVHSQSDVQTHVEFDKIRFWLGIILIGLGLIGMGLIYVYTYHPVIWTMIFG</sequence>
<comment type="caution">
    <text evidence="2">The sequence shown here is derived from an EMBL/GenBank/DDBJ whole genome shotgun (WGS) entry which is preliminary data.</text>
</comment>
<protein>
    <submittedName>
        <fullName evidence="2">Uncharacterized protein</fullName>
    </submittedName>
</protein>
<gene>
    <name evidence="2" type="ORF">KC909_03525</name>
</gene>
<evidence type="ECO:0000313" key="3">
    <source>
        <dbReference type="Proteomes" id="UP000783287"/>
    </source>
</evidence>
<dbReference type="Proteomes" id="UP000783287">
    <property type="component" value="Unassembled WGS sequence"/>
</dbReference>
<name>A0A955L5S0_9BACT</name>
<keyword evidence="1" id="KW-1133">Transmembrane helix</keyword>
<reference evidence="2" key="2">
    <citation type="journal article" date="2021" name="Microbiome">
        <title>Successional dynamics and alternative stable states in a saline activated sludge microbial community over 9 years.</title>
        <authorList>
            <person name="Wang Y."/>
            <person name="Ye J."/>
            <person name="Ju F."/>
            <person name="Liu L."/>
            <person name="Boyd J.A."/>
            <person name="Deng Y."/>
            <person name="Parks D.H."/>
            <person name="Jiang X."/>
            <person name="Yin X."/>
            <person name="Woodcroft B.J."/>
            <person name="Tyson G.W."/>
            <person name="Hugenholtz P."/>
            <person name="Polz M.F."/>
            <person name="Zhang T."/>
        </authorList>
    </citation>
    <scope>NUCLEOTIDE SEQUENCE</scope>
    <source>
        <strain evidence="2">HKST-UBA14</strain>
    </source>
</reference>
<accession>A0A955L5S0</accession>
<organism evidence="2 3">
    <name type="scientific">Candidatus Dojkabacteria bacterium</name>
    <dbReference type="NCBI Taxonomy" id="2099670"/>
    <lineage>
        <taxon>Bacteria</taxon>
        <taxon>Candidatus Dojkabacteria</taxon>
    </lineage>
</organism>
<proteinExistence type="predicted"/>
<dbReference type="AlphaFoldDB" id="A0A955L5S0"/>
<dbReference type="EMBL" id="JAGQLK010000066">
    <property type="protein sequence ID" value="MCA9383409.1"/>
    <property type="molecule type" value="Genomic_DNA"/>
</dbReference>
<feature type="transmembrane region" description="Helical" evidence="1">
    <location>
        <begin position="93"/>
        <end position="113"/>
    </location>
</feature>